<evidence type="ECO:0000313" key="2">
    <source>
        <dbReference type="EMBL" id="OAD78065.1"/>
    </source>
</evidence>
<dbReference type="VEuPathDB" id="FungiDB:PHYBLDRAFT_141927"/>
<dbReference type="InParanoid" id="A0A162Y2Y3"/>
<gene>
    <name evidence="2" type="ORF">PHYBLDRAFT_141927</name>
</gene>
<dbReference type="Proteomes" id="UP000077315">
    <property type="component" value="Unassembled WGS sequence"/>
</dbReference>
<dbReference type="RefSeq" id="XP_018296105.1">
    <property type="nucleotide sequence ID" value="XM_018430700.1"/>
</dbReference>
<evidence type="ECO:0000313" key="3">
    <source>
        <dbReference type="Proteomes" id="UP000077315"/>
    </source>
</evidence>
<dbReference type="EMBL" id="KV440974">
    <property type="protein sequence ID" value="OAD78065.1"/>
    <property type="molecule type" value="Genomic_DNA"/>
</dbReference>
<proteinExistence type="predicted"/>
<dbReference type="OrthoDB" id="2260752at2759"/>
<reference evidence="3" key="1">
    <citation type="submission" date="2015-06" db="EMBL/GenBank/DDBJ databases">
        <title>Expansion of signal transduction pathways in fungi by whole-genome duplication.</title>
        <authorList>
            <consortium name="DOE Joint Genome Institute"/>
            <person name="Corrochano L.M."/>
            <person name="Kuo A."/>
            <person name="Marcet-Houben M."/>
            <person name="Polaino S."/>
            <person name="Salamov A."/>
            <person name="Villalobos J.M."/>
            <person name="Alvarez M.I."/>
            <person name="Avalos J."/>
            <person name="Benito E.P."/>
            <person name="Benoit I."/>
            <person name="Burger G."/>
            <person name="Camino L.P."/>
            <person name="Canovas D."/>
            <person name="Cerda-Olmedo E."/>
            <person name="Cheng J.-F."/>
            <person name="Dominguez A."/>
            <person name="Elias M."/>
            <person name="Eslava A.P."/>
            <person name="Glaser F."/>
            <person name="Grimwood J."/>
            <person name="Gutierrez G."/>
            <person name="Heitman J."/>
            <person name="Henrissat B."/>
            <person name="Iturriaga E.A."/>
            <person name="Lang B.F."/>
            <person name="Lavin J.L."/>
            <person name="Lee S."/>
            <person name="Li W."/>
            <person name="Lindquist E."/>
            <person name="Lopez-Garcia S."/>
            <person name="Luque E.M."/>
            <person name="Marcos A.T."/>
            <person name="Martin J."/>
            <person name="McCluskey K."/>
            <person name="Medina H.R."/>
            <person name="Miralles-Duran A."/>
            <person name="Miyazaki A."/>
            <person name="Munoz-Torres E."/>
            <person name="Oguiza J.A."/>
            <person name="Ohm R."/>
            <person name="Olmedo M."/>
            <person name="Orejas M."/>
            <person name="Ortiz-Castellanos L."/>
            <person name="Pisabarro A.G."/>
            <person name="Rodriguez-Romero J."/>
            <person name="Ruiz-Herrera J."/>
            <person name="Ruiz-Vazquez R."/>
            <person name="Sanz C."/>
            <person name="Schackwitz W."/>
            <person name="Schmutz J."/>
            <person name="Shahriari M."/>
            <person name="Shelest E."/>
            <person name="Silva-Franco F."/>
            <person name="Soanes D."/>
            <person name="Syed K."/>
            <person name="Tagua V.G."/>
            <person name="Talbot N.J."/>
            <person name="Thon M."/>
            <person name="De vries R.P."/>
            <person name="Wiebenga A."/>
            <person name="Yadav J.S."/>
            <person name="Braun E.L."/>
            <person name="Baker S."/>
            <person name="Garre V."/>
            <person name="Horwitz B."/>
            <person name="Torres-Martinez S."/>
            <person name="Idnurm A."/>
            <person name="Herrera-Estrella A."/>
            <person name="Gabaldon T."/>
            <person name="Grigoriev I.V."/>
        </authorList>
    </citation>
    <scope>NUCLEOTIDE SEQUENCE [LARGE SCALE GENOMIC DNA]</scope>
    <source>
        <strain evidence="3">NRRL 1555(-)</strain>
    </source>
</reference>
<keyword evidence="3" id="KW-1185">Reference proteome</keyword>
<protein>
    <submittedName>
        <fullName evidence="2">Uncharacterized protein</fullName>
    </submittedName>
</protein>
<accession>A0A162Y2Y3</accession>
<organism evidence="2 3">
    <name type="scientific">Phycomyces blakesleeanus (strain ATCC 8743b / DSM 1359 / FGSC 10004 / NBRC 33097 / NRRL 1555)</name>
    <dbReference type="NCBI Taxonomy" id="763407"/>
    <lineage>
        <taxon>Eukaryota</taxon>
        <taxon>Fungi</taxon>
        <taxon>Fungi incertae sedis</taxon>
        <taxon>Mucoromycota</taxon>
        <taxon>Mucoromycotina</taxon>
        <taxon>Mucoromycetes</taxon>
        <taxon>Mucorales</taxon>
        <taxon>Phycomycetaceae</taxon>
        <taxon>Phycomyces</taxon>
    </lineage>
</organism>
<dbReference type="AlphaFoldDB" id="A0A162Y2Y3"/>
<name>A0A162Y2Y3_PHYB8</name>
<dbReference type="GeneID" id="28991606"/>
<feature type="region of interest" description="Disordered" evidence="1">
    <location>
        <begin position="1"/>
        <end position="23"/>
    </location>
</feature>
<evidence type="ECO:0000256" key="1">
    <source>
        <dbReference type="SAM" id="MobiDB-lite"/>
    </source>
</evidence>
<sequence length="353" mass="38411">MTDKADHHSAANSLPHEEQSPLTKVGIPSSVLSEQTHLTEIGDISPLFGSTALSIDSDIEMIYTSLDSLPPLSVVGSVPPTPVPTVPSAINSNTSSSITLEMLLASAKKDLSIKKNNIYVAYANYVALSEVNPMSDAARHASFIKREAQELFENAQKTLKVLEKANAPPAILEDKKSMVIPSNLPFLQLCTETRMKQNLSFPVLGLMLGASASHMPEQGGNILKKAEGILLDHYDTPFRRFLNMGHVWKMMQKKCESNLHLEVWEGSLISLSANYGTKLPSKVEDIISLVSVATSNSTALLNQPAESGTPAKWKLFANAHSIFSLISHKGKNRAIARDNDPKCCGEKIKQNII</sequence>
<feature type="compositionally biased region" description="Basic and acidic residues" evidence="1">
    <location>
        <begin position="1"/>
        <end position="19"/>
    </location>
</feature>